<gene>
    <name evidence="1" type="ORF">C8R28_10638</name>
</gene>
<dbReference type="RefSeq" id="WP_181258616.1">
    <property type="nucleotide sequence ID" value="NZ_QAOL01000063.1"/>
</dbReference>
<sequence length="58" mass="6899">MSALRELLASYRSASRTEREKDSYFELLFKDFLKNDPTYSPTILSSVYIQRLGRIRKH</sequence>
<dbReference type="Proteomes" id="UP000244110">
    <property type="component" value="Unassembled WGS sequence"/>
</dbReference>
<name>A0A2T5I519_9PROT</name>
<proteinExistence type="predicted"/>
<reference evidence="1 2" key="1">
    <citation type="submission" date="2018-04" db="EMBL/GenBank/DDBJ databases">
        <title>Active sludge and wastewater microbial communities from Klosterneuburg, Austria.</title>
        <authorList>
            <person name="Wagner M."/>
        </authorList>
    </citation>
    <scope>NUCLEOTIDE SEQUENCE [LARGE SCALE GENOMIC DNA]</scope>
    <source>
        <strain evidence="1 2">Nm4</strain>
    </source>
</reference>
<protein>
    <submittedName>
        <fullName evidence="1">Uncharacterized protein</fullName>
    </submittedName>
</protein>
<accession>A0A2T5I519</accession>
<dbReference type="EMBL" id="QAOL01000063">
    <property type="protein sequence ID" value="PTQ78915.1"/>
    <property type="molecule type" value="Genomic_DNA"/>
</dbReference>
<comment type="caution">
    <text evidence="1">The sequence shown here is derived from an EMBL/GenBank/DDBJ whole genome shotgun (WGS) entry which is preliminary data.</text>
</comment>
<evidence type="ECO:0000313" key="2">
    <source>
        <dbReference type="Proteomes" id="UP000244110"/>
    </source>
</evidence>
<dbReference type="AlphaFoldDB" id="A0A2T5I519"/>
<evidence type="ECO:0000313" key="1">
    <source>
        <dbReference type="EMBL" id="PTQ78915.1"/>
    </source>
</evidence>
<organism evidence="1 2">
    <name type="scientific">Nitrosomonas ureae</name>
    <dbReference type="NCBI Taxonomy" id="44577"/>
    <lineage>
        <taxon>Bacteria</taxon>
        <taxon>Pseudomonadati</taxon>
        <taxon>Pseudomonadota</taxon>
        <taxon>Betaproteobacteria</taxon>
        <taxon>Nitrosomonadales</taxon>
        <taxon>Nitrosomonadaceae</taxon>
        <taxon>Nitrosomonas</taxon>
    </lineage>
</organism>